<dbReference type="Proteomes" id="UP000663824">
    <property type="component" value="Unassembled WGS sequence"/>
</dbReference>
<organism evidence="2 11">
    <name type="scientific">Rotaria magnacalcarata</name>
    <dbReference type="NCBI Taxonomy" id="392030"/>
    <lineage>
        <taxon>Eukaryota</taxon>
        <taxon>Metazoa</taxon>
        <taxon>Spiralia</taxon>
        <taxon>Gnathifera</taxon>
        <taxon>Rotifera</taxon>
        <taxon>Eurotatoria</taxon>
        <taxon>Bdelloidea</taxon>
        <taxon>Philodinida</taxon>
        <taxon>Philodinidae</taxon>
        <taxon>Rotaria</taxon>
    </lineage>
</organism>
<proteinExistence type="predicted"/>
<evidence type="ECO:0000313" key="12">
    <source>
        <dbReference type="Proteomes" id="UP000663866"/>
    </source>
</evidence>
<dbReference type="Proteomes" id="UP000663887">
    <property type="component" value="Unassembled WGS sequence"/>
</dbReference>
<evidence type="ECO:0000313" key="8">
    <source>
        <dbReference type="EMBL" id="CAF3818423.1"/>
    </source>
</evidence>
<dbReference type="EMBL" id="CAJNRF010008066">
    <property type="protein sequence ID" value="CAF2097151.1"/>
    <property type="molecule type" value="Genomic_DNA"/>
</dbReference>
<evidence type="ECO:0000313" key="3">
    <source>
        <dbReference type="EMBL" id="CAF1333912.1"/>
    </source>
</evidence>
<dbReference type="OrthoDB" id="185175at2759"/>
<sequence>MSIINDANTSLMSSISTNNFLRDCIDLAIDGFLFRGITPSDHYYRFSQSFPKAFSLLPSYSNPNGSAIITTPKQSHIYHASSSSSSKHSSTQHQRTNNVPPLDLSSLGSNILLEQQPVSTIMPTANTGITIKPKKPIYSPKDSVSSSSTSDRRLGSSRRPGSSGTKTPLVTSNTPNTPLSSHDPSPSIQSVNPKRPVTAPSPSSDIWNSPQQQLSSLEIEARDIQERMGKYRLRHGRPHDLSQMTPKQIYDEKCDMQQELLRFENKYSKPTTSEQKRIMKPLYDYYRQLKRLVEKQQQT</sequence>
<dbReference type="EMBL" id="CAJOBJ010000377">
    <property type="protein sequence ID" value="CAF3818423.1"/>
    <property type="molecule type" value="Genomic_DNA"/>
</dbReference>
<dbReference type="Proteomes" id="UP000663842">
    <property type="component" value="Unassembled WGS sequence"/>
</dbReference>
<evidence type="ECO:0000313" key="11">
    <source>
        <dbReference type="Proteomes" id="UP000663855"/>
    </source>
</evidence>
<dbReference type="Proteomes" id="UP000663834">
    <property type="component" value="Unassembled WGS sequence"/>
</dbReference>
<dbReference type="EMBL" id="CAJNOW010001870">
    <property type="protein sequence ID" value="CAF1333912.1"/>
    <property type="molecule type" value="Genomic_DNA"/>
</dbReference>
<gene>
    <name evidence="7" type="ORF">BYL167_LOCUS3048</name>
    <name evidence="2" type="ORF">CJN711_LOCUS16782</name>
    <name evidence="8" type="ORF">GIL414_LOCUS2071</name>
    <name evidence="3" type="ORF">KQP761_LOCUS6388</name>
    <name evidence="6" type="ORF">MBJ925_LOCUS35736</name>
    <name evidence="10" type="ORF">OVN521_LOCUS31550</name>
    <name evidence="9" type="ORF">UXM345_LOCUS7467</name>
    <name evidence="5" type="ORF">WKI299_LOCUS19393</name>
    <name evidence="4" type="ORF">XDN619_LOCUS3881</name>
</gene>
<comment type="caution">
    <text evidence="2">The sequence shown here is derived from an EMBL/GenBank/DDBJ whole genome shotgun (WGS) entry which is preliminary data.</text>
</comment>
<feature type="region of interest" description="Disordered" evidence="1">
    <location>
        <begin position="77"/>
        <end position="103"/>
    </location>
</feature>
<feature type="compositionally biased region" description="Low complexity" evidence="1">
    <location>
        <begin position="77"/>
        <end position="89"/>
    </location>
</feature>
<feature type="compositionally biased region" description="Polar residues" evidence="1">
    <location>
        <begin position="200"/>
        <end position="212"/>
    </location>
</feature>
<accession>A0A815DK44</accession>
<dbReference type="Proteomes" id="UP000681967">
    <property type="component" value="Unassembled WGS sequence"/>
</dbReference>
<name>A0A815DK44_9BILA</name>
<dbReference type="Proteomes" id="UP000681720">
    <property type="component" value="Unassembled WGS sequence"/>
</dbReference>
<feature type="region of interest" description="Disordered" evidence="1">
    <location>
        <begin position="124"/>
        <end position="212"/>
    </location>
</feature>
<evidence type="ECO:0000313" key="9">
    <source>
        <dbReference type="EMBL" id="CAF3844920.1"/>
    </source>
</evidence>
<dbReference type="EMBL" id="CAJNOV010007779">
    <property type="protein sequence ID" value="CAF1298098.1"/>
    <property type="molecule type" value="Genomic_DNA"/>
</dbReference>
<dbReference type="InterPro" id="IPR039102">
    <property type="entry name" value="FAM13"/>
</dbReference>
<evidence type="ECO:0000313" key="2">
    <source>
        <dbReference type="EMBL" id="CAF1298098.1"/>
    </source>
</evidence>
<dbReference type="EMBL" id="CAJNRG010000601">
    <property type="protein sequence ID" value="CAF2012915.1"/>
    <property type="molecule type" value="Genomic_DNA"/>
</dbReference>
<dbReference type="Proteomes" id="UP000663856">
    <property type="component" value="Unassembled WGS sequence"/>
</dbReference>
<feature type="compositionally biased region" description="Polar residues" evidence="1">
    <location>
        <begin position="165"/>
        <end position="192"/>
    </location>
</feature>
<evidence type="ECO:0000256" key="1">
    <source>
        <dbReference type="SAM" id="MobiDB-lite"/>
    </source>
</evidence>
<dbReference type="Proteomes" id="UP000663855">
    <property type="component" value="Unassembled WGS sequence"/>
</dbReference>
<dbReference type="Proteomes" id="UP000663866">
    <property type="component" value="Unassembled WGS sequence"/>
</dbReference>
<keyword evidence="12" id="KW-1185">Reference proteome</keyword>
<dbReference type="PANTHER" id="PTHR15904">
    <property type="entry name" value="FAM13"/>
    <property type="match status" value="1"/>
</dbReference>
<evidence type="ECO:0000313" key="4">
    <source>
        <dbReference type="EMBL" id="CAF2012915.1"/>
    </source>
</evidence>
<evidence type="ECO:0000313" key="10">
    <source>
        <dbReference type="EMBL" id="CAF4307913.1"/>
    </source>
</evidence>
<evidence type="ECO:0000313" key="5">
    <source>
        <dbReference type="EMBL" id="CAF2097151.1"/>
    </source>
</evidence>
<evidence type="ECO:0000313" key="7">
    <source>
        <dbReference type="EMBL" id="CAF3801995.1"/>
    </source>
</evidence>
<dbReference type="PANTHER" id="PTHR15904:SF17">
    <property type="entry name" value="RHO-GAP DOMAIN-CONTAINING PROTEIN"/>
    <property type="match status" value="1"/>
</dbReference>
<dbReference type="AlphaFoldDB" id="A0A815DK44"/>
<reference evidence="2" key="1">
    <citation type="submission" date="2021-02" db="EMBL/GenBank/DDBJ databases">
        <authorList>
            <person name="Nowell W R."/>
        </authorList>
    </citation>
    <scope>NUCLEOTIDE SEQUENCE</scope>
</reference>
<protein>
    <submittedName>
        <fullName evidence="2">Uncharacterized protein</fullName>
    </submittedName>
</protein>
<dbReference type="EMBL" id="CAJOBH010000567">
    <property type="protein sequence ID" value="CAF3801995.1"/>
    <property type="molecule type" value="Genomic_DNA"/>
</dbReference>
<dbReference type="EMBL" id="CAJOBF010000620">
    <property type="protein sequence ID" value="CAF3844920.1"/>
    <property type="molecule type" value="Genomic_DNA"/>
</dbReference>
<dbReference type="EMBL" id="CAJOBG010016512">
    <property type="protein sequence ID" value="CAF4307913.1"/>
    <property type="molecule type" value="Genomic_DNA"/>
</dbReference>
<evidence type="ECO:0000313" key="6">
    <source>
        <dbReference type="EMBL" id="CAF2208230.1"/>
    </source>
</evidence>
<dbReference type="EMBL" id="CAJNRE010019773">
    <property type="protein sequence ID" value="CAF2208230.1"/>
    <property type="molecule type" value="Genomic_DNA"/>
</dbReference>